<evidence type="ECO:0000256" key="5">
    <source>
        <dbReference type="SAM" id="Phobius"/>
    </source>
</evidence>
<accession>A0A1I4TJD3</accession>
<keyword evidence="3 5" id="KW-1133">Transmembrane helix</keyword>
<dbReference type="EMBL" id="FOUT01000002">
    <property type="protein sequence ID" value="SFM76792.1"/>
    <property type="molecule type" value="Genomic_DNA"/>
</dbReference>
<dbReference type="Gene3D" id="1.20.1250.20">
    <property type="entry name" value="MFS general substrate transporter like domains"/>
    <property type="match status" value="2"/>
</dbReference>
<feature type="transmembrane region" description="Helical" evidence="5">
    <location>
        <begin position="295"/>
        <end position="313"/>
    </location>
</feature>
<dbReference type="eggNOG" id="COG2223">
    <property type="taxonomic scope" value="Bacteria"/>
</dbReference>
<dbReference type="PANTHER" id="PTHR23515">
    <property type="entry name" value="HIGH-AFFINITY NITRATE TRANSPORTER 2.3"/>
    <property type="match status" value="1"/>
</dbReference>
<keyword evidence="4 5" id="KW-0472">Membrane</keyword>
<evidence type="ECO:0000259" key="6">
    <source>
        <dbReference type="Pfam" id="PF03448"/>
    </source>
</evidence>
<feature type="transmembrane region" description="Helical" evidence="5">
    <location>
        <begin position="162"/>
        <end position="184"/>
    </location>
</feature>
<evidence type="ECO:0000256" key="3">
    <source>
        <dbReference type="ARBA" id="ARBA00022989"/>
    </source>
</evidence>
<feature type="transmembrane region" description="Helical" evidence="5">
    <location>
        <begin position="375"/>
        <end position="393"/>
    </location>
</feature>
<evidence type="ECO:0000256" key="1">
    <source>
        <dbReference type="ARBA" id="ARBA00004141"/>
    </source>
</evidence>
<proteinExistence type="predicted"/>
<comment type="subcellular location">
    <subcellularLocation>
        <location evidence="1">Membrane</location>
        <topology evidence="1">Multi-pass membrane protein</topology>
    </subcellularLocation>
</comment>
<dbReference type="InterPro" id="IPR006668">
    <property type="entry name" value="Mg_transptr_MgtE_intracell_dom"/>
</dbReference>
<dbReference type="GO" id="GO:0016020">
    <property type="term" value="C:membrane"/>
    <property type="evidence" value="ECO:0007669"/>
    <property type="project" value="UniProtKB-SubCell"/>
</dbReference>
<feature type="transmembrane region" description="Helical" evidence="5">
    <location>
        <begin position="502"/>
        <end position="521"/>
    </location>
</feature>
<dbReference type="RefSeq" id="WP_024980158.1">
    <property type="nucleotide sequence ID" value="NZ_CBCRUM010000008.1"/>
</dbReference>
<keyword evidence="2 5" id="KW-0812">Transmembrane</keyword>
<name>A0A1I4TJD3_9FLAO</name>
<protein>
    <submittedName>
        <fullName evidence="7">MFS transporter, NNP family, nitrate/nitrite transporter</fullName>
    </submittedName>
</protein>
<dbReference type="Pfam" id="PF03448">
    <property type="entry name" value="MgtE_N"/>
    <property type="match status" value="1"/>
</dbReference>
<reference evidence="8" key="1">
    <citation type="submission" date="2016-10" db="EMBL/GenBank/DDBJ databases">
        <authorList>
            <person name="Varghese N."/>
            <person name="Submissions S."/>
        </authorList>
    </citation>
    <scope>NUCLEOTIDE SEQUENCE [LARGE SCALE GENOMIC DNA]</scope>
    <source>
        <strain evidence="8">DSM 4002</strain>
    </source>
</reference>
<dbReference type="InterPro" id="IPR036259">
    <property type="entry name" value="MFS_trans_sf"/>
</dbReference>
<feature type="transmembrane region" description="Helical" evidence="5">
    <location>
        <begin position="470"/>
        <end position="490"/>
    </location>
</feature>
<gene>
    <name evidence="7" type="ORF">SAMN05444143_102146</name>
</gene>
<feature type="transmembrane region" description="Helical" evidence="5">
    <location>
        <begin position="334"/>
        <end position="355"/>
    </location>
</feature>
<dbReference type="AlphaFoldDB" id="A0A1I4TJD3"/>
<evidence type="ECO:0000313" key="7">
    <source>
        <dbReference type="EMBL" id="SFM76792.1"/>
    </source>
</evidence>
<dbReference type="SUPFAM" id="SSF158791">
    <property type="entry name" value="MgtE N-terminal domain-like"/>
    <property type="match status" value="1"/>
</dbReference>
<evidence type="ECO:0000256" key="4">
    <source>
        <dbReference type="ARBA" id="ARBA00023136"/>
    </source>
</evidence>
<dbReference type="SUPFAM" id="SSF103473">
    <property type="entry name" value="MFS general substrate transporter"/>
    <property type="match status" value="2"/>
</dbReference>
<feature type="transmembrane region" description="Helical" evidence="5">
    <location>
        <begin position="64"/>
        <end position="82"/>
    </location>
</feature>
<organism evidence="7 8">
    <name type="scientific">Flavobacterium succinicans</name>
    <dbReference type="NCBI Taxonomy" id="29536"/>
    <lineage>
        <taxon>Bacteria</taxon>
        <taxon>Pseudomonadati</taxon>
        <taxon>Bacteroidota</taxon>
        <taxon>Flavobacteriia</taxon>
        <taxon>Flavobacteriales</taxon>
        <taxon>Flavobacteriaceae</taxon>
        <taxon>Flavobacterium</taxon>
    </lineage>
</organism>
<dbReference type="GO" id="GO:0015112">
    <property type="term" value="F:nitrate transmembrane transporter activity"/>
    <property type="evidence" value="ECO:0007669"/>
    <property type="project" value="InterPro"/>
</dbReference>
<feature type="transmembrane region" description="Helical" evidence="5">
    <location>
        <begin position="94"/>
        <end position="114"/>
    </location>
</feature>
<dbReference type="InterPro" id="IPR044772">
    <property type="entry name" value="NO3_transporter"/>
</dbReference>
<feature type="transmembrane region" description="Helical" evidence="5">
    <location>
        <begin position="431"/>
        <end position="450"/>
    </location>
</feature>
<sequence>MKTWLDKWEPEDNEFWKNTGSAIAWKTLTITTLSLILSFASWFMMSVIAVKLPGLGFSFSKDQLFWLVAIPGLAAGFLRIVHTFILPIFGTRHVVAWATIIKLIPVVGIGFAVMDNSTPFWVFAVLAFTCGFGGGDFSSYMPSTSLFFPKRLKGTALGIQAGIGNFGVSLAQFVTPLILSVSLYGAGSIFTSIDAKEALNVFKTVDVAKQKEVFGTLEVEVQNALLSSIKPTVLDSVKATIASADTATLLSALPAKAKAKAIANANPKLAEKILNNLSSDNKAVVNKQIFIQSAAFWYVPFLVLLAIISWLYLKSIPMHSSIKEQMDIFGNKHTWYCTITYVMTFGTFAGLSAAFPLMIKFLYGDFPNAPDPLVYAFYGPLIGSASRVAFGFVADRVGGAILTTLTGVGIIGGSIILIVQGLVAPTSLDQFPMFVGVILVMFFFTGVGNAGTFRQYPIIFSHDPRQAAGVIGWTAAIAAFGPFIFSKLIGNNLSSNGTVNQFFIGLILFSILATIINWWFYNRKGCEKPS</sequence>
<evidence type="ECO:0000256" key="2">
    <source>
        <dbReference type="ARBA" id="ARBA00022692"/>
    </source>
</evidence>
<feature type="transmembrane region" description="Helical" evidence="5">
    <location>
        <begin position="120"/>
        <end position="141"/>
    </location>
</feature>
<feature type="transmembrane region" description="Helical" evidence="5">
    <location>
        <begin position="23"/>
        <end position="44"/>
    </location>
</feature>
<dbReference type="Proteomes" id="UP000182961">
    <property type="component" value="Unassembled WGS sequence"/>
</dbReference>
<feature type="transmembrane region" description="Helical" evidence="5">
    <location>
        <begin position="400"/>
        <end position="419"/>
    </location>
</feature>
<evidence type="ECO:0000313" key="8">
    <source>
        <dbReference type="Proteomes" id="UP000182961"/>
    </source>
</evidence>
<keyword evidence="8" id="KW-1185">Reference proteome</keyword>
<feature type="domain" description="Magnesium transporter MgtE intracellular" evidence="6">
    <location>
        <begin position="189"/>
        <end position="276"/>
    </location>
</feature>